<accession>A0ABX9KMU0</accession>
<dbReference type="InterPro" id="IPR042070">
    <property type="entry name" value="PucR_C-HTH_sf"/>
</dbReference>
<comment type="similarity">
    <text evidence="1">Belongs to the CdaR family.</text>
</comment>
<organism evidence="3 4">
    <name type="scientific">Bacillus clarus</name>
    <dbReference type="NCBI Taxonomy" id="2338372"/>
    <lineage>
        <taxon>Bacteria</taxon>
        <taxon>Bacillati</taxon>
        <taxon>Bacillota</taxon>
        <taxon>Bacilli</taxon>
        <taxon>Bacillales</taxon>
        <taxon>Bacillaceae</taxon>
        <taxon>Bacillus</taxon>
        <taxon>Bacillus cereus group</taxon>
    </lineage>
</organism>
<evidence type="ECO:0000313" key="4">
    <source>
        <dbReference type="Proteomes" id="UP000264294"/>
    </source>
</evidence>
<dbReference type="InterPro" id="IPR008599">
    <property type="entry name" value="Diacid_rec"/>
</dbReference>
<evidence type="ECO:0000313" key="3">
    <source>
        <dbReference type="EMBL" id="RFT62362.1"/>
    </source>
</evidence>
<dbReference type="InterPro" id="IPR000160">
    <property type="entry name" value="GGDEF_dom"/>
</dbReference>
<evidence type="ECO:0000256" key="1">
    <source>
        <dbReference type="ARBA" id="ARBA00006754"/>
    </source>
</evidence>
<keyword evidence="4" id="KW-1185">Reference proteome</keyword>
<comment type="caution">
    <text evidence="3">The sequence shown here is derived from an EMBL/GenBank/DDBJ whole genome shotgun (WGS) entry which is preliminary data.</text>
</comment>
<evidence type="ECO:0000259" key="2">
    <source>
        <dbReference type="PROSITE" id="PS50887"/>
    </source>
</evidence>
<dbReference type="Pfam" id="PF13556">
    <property type="entry name" value="HTH_30"/>
    <property type="match status" value="1"/>
</dbReference>
<reference evidence="3 4" key="1">
    <citation type="submission" date="2018-08" db="EMBL/GenBank/DDBJ databases">
        <title>Bacillus clarus sp. nov. strain PS00077A.</title>
        <authorList>
            <person name="Mendez Acevedo M."/>
            <person name="Carroll L."/>
            <person name="Mukherjee M."/>
            <person name="Wiedmann M."/>
            <person name="Kovac J."/>
        </authorList>
    </citation>
    <scope>NUCLEOTIDE SEQUENCE [LARGE SCALE GENOMIC DNA]</scope>
    <source>
        <strain evidence="3 4">PS00077A</strain>
    </source>
</reference>
<dbReference type="PANTHER" id="PTHR33744">
    <property type="entry name" value="CARBOHYDRATE DIACID REGULATOR"/>
    <property type="match status" value="1"/>
</dbReference>
<dbReference type="PANTHER" id="PTHR33744:SF16">
    <property type="entry name" value="CARBOHYDRATE DIACID REGULATOR"/>
    <property type="match status" value="1"/>
</dbReference>
<dbReference type="InterPro" id="IPR041522">
    <property type="entry name" value="CdaR_GGDEF"/>
</dbReference>
<feature type="domain" description="GGDEF" evidence="2">
    <location>
        <begin position="158"/>
        <end position="269"/>
    </location>
</feature>
<dbReference type="InterPro" id="IPR025736">
    <property type="entry name" value="PucR_C-HTH_dom"/>
</dbReference>
<dbReference type="Proteomes" id="UP000264294">
    <property type="component" value="Unassembled WGS sequence"/>
</dbReference>
<dbReference type="PROSITE" id="PS50887">
    <property type="entry name" value="GGDEF"/>
    <property type="match status" value="1"/>
</dbReference>
<dbReference type="SUPFAM" id="SSF55073">
    <property type="entry name" value="Nucleotide cyclase"/>
    <property type="match status" value="1"/>
</dbReference>
<proteinExistence type="inferred from homology"/>
<dbReference type="Pfam" id="PF05651">
    <property type="entry name" value="Diacid_rec"/>
    <property type="match status" value="1"/>
</dbReference>
<dbReference type="Gene3D" id="1.10.10.2840">
    <property type="entry name" value="PucR C-terminal helix-turn-helix domain"/>
    <property type="match status" value="1"/>
</dbReference>
<dbReference type="EMBL" id="QVOD01000072">
    <property type="protein sequence ID" value="RFT62362.1"/>
    <property type="molecule type" value="Genomic_DNA"/>
</dbReference>
<dbReference type="InterPro" id="IPR029787">
    <property type="entry name" value="Nucleotide_cyclase"/>
</dbReference>
<gene>
    <name evidence="3" type="ORF">D0U04_28460</name>
</gene>
<dbReference type="InterPro" id="IPR051448">
    <property type="entry name" value="CdaR-like_regulators"/>
</dbReference>
<sequence>MLFPDLANKIVREVRRLLTENIIIMNIQGTIIASTDAERIDQFHEGALRCAKQKKTVIITRDDEQRLQGVKAGMNLPLLFHDEGIGVIGITREPENISQYGKILRKMTELLIHENYSLEQLELEQHSYEAFVFDWLQSKDWSASFLDRAKTLGIDLYKEKQLILFSIDQNDAMLQQKIWQHIRNILTKDDLFVRWGNDRFILFMKMNSKKQTFQFLNRLKQDCETLFSITLYINIGQTVMPSNMNVSYEQALRALSVSLETKGIVFNEDLRLEMCLQDISTETRKEFLQRTIENLLSSTELMHTLRLFIDYNQSYKQTAEQLHIHINTLHYGLKKIEEQTKKAKKQSNL</sequence>
<dbReference type="Pfam" id="PF17853">
    <property type="entry name" value="GGDEF_2"/>
    <property type="match status" value="1"/>
</dbReference>
<protein>
    <submittedName>
        <fullName evidence="3">Diguanylate cyclase</fullName>
    </submittedName>
</protein>
<name>A0ABX9KMU0_9BACI</name>